<organism evidence="2 3">
    <name type="scientific">Solanum verrucosum</name>
    <dbReference type="NCBI Taxonomy" id="315347"/>
    <lineage>
        <taxon>Eukaryota</taxon>
        <taxon>Viridiplantae</taxon>
        <taxon>Streptophyta</taxon>
        <taxon>Embryophyta</taxon>
        <taxon>Tracheophyta</taxon>
        <taxon>Spermatophyta</taxon>
        <taxon>Magnoliopsida</taxon>
        <taxon>eudicotyledons</taxon>
        <taxon>Gunneridae</taxon>
        <taxon>Pentapetalae</taxon>
        <taxon>asterids</taxon>
        <taxon>lamiids</taxon>
        <taxon>Solanales</taxon>
        <taxon>Solanaceae</taxon>
        <taxon>Solanoideae</taxon>
        <taxon>Solaneae</taxon>
        <taxon>Solanum</taxon>
    </lineage>
</organism>
<dbReference type="InterPro" id="IPR012340">
    <property type="entry name" value="NA-bd_OB-fold"/>
</dbReference>
<dbReference type="Proteomes" id="UP001234989">
    <property type="component" value="Chromosome 2"/>
</dbReference>
<keyword evidence="3" id="KW-1185">Reference proteome</keyword>
<evidence type="ECO:0000313" key="2">
    <source>
        <dbReference type="EMBL" id="WMV13822.1"/>
    </source>
</evidence>
<name>A0AAF0TAD5_SOLVR</name>
<gene>
    <name evidence="2" type="ORF">MTR67_007207</name>
</gene>
<accession>A0AAF0TAD5</accession>
<sequence>MNEEVVPIANIDSQQDVSTTFSLYFSSKSTIIILILICLLAQGQTFTIEAKITFPTDLKKFYMLVCSNCGQDVHYPTIREIHCMNCDQKNLLVPRCRFDVDLKDNSGSIIGIIMDKEGEKLCYF</sequence>
<dbReference type="Gene3D" id="2.40.50.140">
    <property type="entry name" value="Nucleic acid-binding proteins"/>
    <property type="match status" value="1"/>
</dbReference>
<evidence type="ECO:0000313" key="3">
    <source>
        <dbReference type="Proteomes" id="UP001234989"/>
    </source>
</evidence>
<dbReference type="AlphaFoldDB" id="A0AAF0TAD5"/>
<dbReference type="EMBL" id="CP133613">
    <property type="protein sequence ID" value="WMV13822.1"/>
    <property type="molecule type" value="Genomic_DNA"/>
</dbReference>
<evidence type="ECO:0008006" key="4">
    <source>
        <dbReference type="Google" id="ProtNLM"/>
    </source>
</evidence>
<proteinExistence type="predicted"/>
<keyword evidence="1" id="KW-0472">Membrane</keyword>
<evidence type="ECO:0000256" key="1">
    <source>
        <dbReference type="SAM" id="Phobius"/>
    </source>
</evidence>
<feature type="transmembrane region" description="Helical" evidence="1">
    <location>
        <begin position="21"/>
        <end position="41"/>
    </location>
</feature>
<protein>
    <recommendedName>
        <fullName evidence="4">Replication factor A C-terminal domain-containing protein</fullName>
    </recommendedName>
</protein>
<keyword evidence="1" id="KW-0812">Transmembrane</keyword>
<keyword evidence="1" id="KW-1133">Transmembrane helix</keyword>
<reference evidence="2" key="1">
    <citation type="submission" date="2023-08" db="EMBL/GenBank/DDBJ databases">
        <title>A de novo genome assembly of Solanum verrucosum Schlechtendal, a Mexican diploid species geographically isolated from the other diploid A-genome species in potato relatives.</title>
        <authorList>
            <person name="Hosaka K."/>
        </authorList>
    </citation>
    <scope>NUCLEOTIDE SEQUENCE</scope>
    <source>
        <tissue evidence="2">Young leaves</tissue>
    </source>
</reference>